<evidence type="ECO:0000313" key="7">
    <source>
        <dbReference type="EMBL" id="TCL67638.1"/>
    </source>
</evidence>
<evidence type="ECO:0000256" key="2">
    <source>
        <dbReference type="ARBA" id="ARBA00022452"/>
    </source>
</evidence>
<keyword evidence="3" id="KW-0812">Transmembrane</keyword>
<dbReference type="SUPFAM" id="SSF56954">
    <property type="entry name" value="Outer membrane efflux proteins (OEP)"/>
    <property type="match status" value="1"/>
</dbReference>
<dbReference type="Gene3D" id="1.20.1600.10">
    <property type="entry name" value="Outer membrane efflux proteins (OEP)"/>
    <property type="match status" value="1"/>
</dbReference>
<evidence type="ECO:0000256" key="3">
    <source>
        <dbReference type="ARBA" id="ARBA00022692"/>
    </source>
</evidence>
<sequence>MKRIILIFIILIELPSLAQQSITLEACYQLATENYPLAKQSQLLENQNQLDKEVISNTKLPQLSFDAQATYQSDVIEFPLAMSGIEPLNKDQYRATLSVNQLIYNGGATGASLEVKSAQNKTKQKQVEVNLYQLKQKINQLYFSILLSQETDLLLKAKQKQLQAKLNEVKSGIKYGVILPASDKILEAELLKINQQFAEVESNKASLIETLSSIIGETLSISTLFENALVTSPVKTEINRPELELFQLKKEEIETNEALIAKQNAPKLLGFATGGYGNPGLNMLDNSFQTFYTVGVKLNWNVFDWNSNKKQRQSLAINKDIIETESETFELNTNAELNQQQKEIDKIEAFITSDLEIINLRKDVLKSADSQLQNGVITSSAYITELTNLFEDENMMIRHKIQLQLAKANYNTIKGL</sequence>
<gene>
    <name evidence="7" type="ORF">EV196_102196</name>
</gene>
<keyword evidence="6" id="KW-0732">Signal</keyword>
<keyword evidence="4" id="KW-0472">Membrane</keyword>
<name>A0A4R1RMX3_9FLAO</name>
<evidence type="ECO:0000256" key="5">
    <source>
        <dbReference type="ARBA" id="ARBA00023237"/>
    </source>
</evidence>
<organism evidence="7 8">
    <name type="scientific">Mariniflexile fucanivorans</name>
    <dbReference type="NCBI Taxonomy" id="264023"/>
    <lineage>
        <taxon>Bacteria</taxon>
        <taxon>Pseudomonadati</taxon>
        <taxon>Bacteroidota</taxon>
        <taxon>Flavobacteriia</taxon>
        <taxon>Flavobacteriales</taxon>
        <taxon>Flavobacteriaceae</taxon>
        <taxon>Mariniflexile</taxon>
    </lineage>
</organism>
<keyword evidence="2" id="KW-1134">Transmembrane beta strand</keyword>
<dbReference type="EMBL" id="SLUP01000002">
    <property type="protein sequence ID" value="TCL67638.1"/>
    <property type="molecule type" value="Genomic_DNA"/>
</dbReference>
<dbReference type="AlphaFoldDB" id="A0A4R1RMX3"/>
<protein>
    <submittedName>
        <fullName evidence="7">Outer membrane protein TolC</fullName>
    </submittedName>
</protein>
<feature type="chain" id="PRO_5020577619" evidence="6">
    <location>
        <begin position="19"/>
        <end position="416"/>
    </location>
</feature>
<proteinExistence type="predicted"/>
<dbReference type="RefSeq" id="WP_132215381.1">
    <property type="nucleotide sequence ID" value="NZ_OX156936.1"/>
</dbReference>
<evidence type="ECO:0000256" key="1">
    <source>
        <dbReference type="ARBA" id="ARBA00004442"/>
    </source>
</evidence>
<dbReference type="GO" id="GO:0015288">
    <property type="term" value="F:porin activity"/>
    <property type="evidence" value="ECO:0007669"/>
    <property type="project" value="TreeGrafter"/>
</dbReference>
<accession>A0A4R1RMX3</accession>
<comment type="caution">
    <text evidence="7">The sequence shown here is derived from an EMBL/GenBank/DDBJ whole genome shotgun (WGS) entry which is preliminary data.</text>
</comment>
<keyword evidence="8" id="KW-1185">Reference proteome</keyword>
<dbReference type="PANTHER" id="PTHR30026:SF20">
    <property type="entry name" value="OUTER MEMBRANE PROTEIN TOLC"/>
    <property type="match status" value="1"/>
</dbReference>
<evidence type="ECO:0000256" key="6">
    <source>
        <dbReference type="SAM" id="SignalP"/>
    </source>
</evidence>
<dbReference type="InterPro" id="IPR051906">
    <property type="entry name" value="TolC-like"/>
</dbReference>
<dbReference type="OrthoDB" id="976750at2"/>
<keyword evidence="5" id="KW-0998">Cell outer membrane</keyword>
<reference evidence="7 8" key="1">
    <citation type="submission" date="2019-03" db="EMBL/GenBank/DDBJ databases">
        <title>Genomic Encyclopedia of Type Strains, Phase IV (KMG-IV): sequencing the most valuable type-strain genomes for metagenomic binning, comparative biology and taxonomic classification.</title>
        <authorList>
            <person name="Goeker M."/>
        </authorList>
    </citation>
    <scope>NUCLEOTIDE SEQUENCE [LARGE SCALE GENOMIC DNA]</scope>
    <source>
        <strain evidence="7 8">DSM 18792</strain>
    </source>
</reference>
<dbReference type="GO" id="GO:1990281">
    <property type="term" value="C:efflux pump complex"/>
    <property type="evidence" value="ECO:0007669"/>
    <property type="project" value="TreeGrafter"/>
</dbReference>
<feature type="signal peptide" evidence="6">
    <location>
        <begin position="1"/>
        <end position="18"/>
    </location>
</feature>
<dbReference type="GO" id="GO:0015562">
    <property type="term" value="F:efflux transmembrane transporter activity"/>
    <property type="evidence" value="ECO:0007669"/>
    <property type="project" value="InterPro"/>
</dbReference>
<evidence type="ECO:0000313" key="8">
    <source>
        <dbReference type="Proteomes" id="UP000295455"/>
    </source>
</evidence>
<dbReference type="Proteomes" id="UP000295455">
    <property type="component" value="Unassembled WGS sequence"/>
</dbReference>
<dbReference type="PANTHER" id="PTHR30026">
    <property type="entry name" value="OUTER MEMBRANE PROTEIN TOLC"/>
    <property type="match status" value="1"/>
</dbReference>
<dbReference type="GO" id="GO:0009279">
    <property type="term" value="C:cell outer membrane"/>
    <property type="evidence" value="ECO:0007669"/>
    <property type="project" value="UniProtKB-SubCell"/>
</dbReference>
<comment type="subcellular location">
    <subcellularLocation>
        <location evidence="1">Cell outer membrane</location>
    </subcellularLocation>
</comment>
<evidence type="ECO:0000256" key="4">
    <source>
        <dbReference type="ARBA" id="ARBA00023136"/>
    </source>
</evidence>